<evidence type="ECO:0000259" key="7">
    <source>
        <dbReference type="PROSITE" id="PS50968"/>
    </source>
</evidence>
<feature type="compositionally biased region" description="Low complexity" evidence="6">
    <location>
        <begin position="193"/>
        <end position="220"/>
    </location>
</feature>
<dbReference type="EMBL" id="CP015232">
    <property type="protein sequence ID" value="ANP43388.1"/>
    <property type="molecule type" value="Genomic_DNA"/>
</dbReference>
<dbReference type="GO" id="GO:0005737">
    <property type="term" value="C:cytoplasm"/>
    <property type="evidence" value="ECO:0007669"/>
    <property type="project" value="TreeGrafter"/>
</dbReference>
<evidence type="ECO:0000256" key="4">
    <source>
        <dbReference type="ARBA" id="ARBA00022679"/>
    </source>
</evidence>
<dbReference type="Gene3D" id="3.40.50.1820">
    <property type="entry name" value="alpha/beta hydrolase"/>
    <property type="match status" value="1"/>
</dbReference>
<dbReference type="PROSITE" id="PS50968">
    <property type="entry name" value="BIOTINYL_LIPOYL"/>
    <property type="match status" value="2"/>
</dbReference>
<dbReference type="GO" id="GO:0016407">
    <property type="term" value="F:acetyltransferase activity"/>
    <property type="evidence" value="ECO:0007669"/>
    <property type="project" value="TreeGrafter"/>
</dbReference>
<dbReference type="SUPFAM" id="SSF47005">
    <property type="entry name" value="Peripheral subunit-binding domain of 2-oxo acid dehydrogenase complex"/>
    <property type="match status" value="1"/>
</dbReference>
<evidence type="ECO:0000256" key="3">
    <source>
        <dbReference type="ARBA" id="ARBA00011484"/>
    </source>
</evidence>
<name>A0A1B1AA36_9RHOB</name>
<dbReference type="InterPro" id="IPR000073">
    <property type="entry name" value="AB_hydrolase_1"/>
</dbReference>
<dbReference type="Gene3D" id="2.40.50.100">
    <property type="match status" value="2"/>
</dbReference>
<evidence type="ECO:0000313" key="10">
    <source>
        <dbReference type="Proteomes" id="UP000013243"/>
    </source>
</evidence>
<organism evidence="9 10">
    <name type="scientific">Tritonibacter mobilis F1926</name>
    <dbReference type="NCBI Taxonomy" id="1265309"/>
    <lineage>
        <taxon>Bacteria</taxon>
        <taxon>Pseudomonadati</taxon>
        <taxon>Pseudomonadota</taxon>
        <taxon>Alphaproteobacteria</taxon>
        <taxon>Rhodobacterales</taxon>
        <taxon>Paracoccaceae</taxon>
        <taxon>Tritonibacter</taxon>
    </lineage>
</organism>
<dbReference type="InterPro" id="IPR000089">
    <property type="entry name" value="Biotin_lipoyl"/>
</dbReference>
<feature type="domain" description="Peripheral subunit-binding (PSBD)" evidence="8">
    <location>
        <begin position="226"/>
        <end position="263"/>
    </location>
</feature>
<dbReference type="InterPro" id="IPR050743">
    <property type="entry name" value="2-oxoacid_DH_E2_comp"/>
</dbReference>
<comment type="similarity">
    <text evidence="2">Belongs to the 2-oxoacid dehydrogenase family.</text>
</comment>
<keyword evidence="9" id="KW-0614">Plasmid</keyword>
<reference evidence="9 10" key="1">
    <citation type="journal article" date="2016" name="ISME J.">
        <title>Global occurrence and heterogeneity of the Roseobacter-clade species Ruegeria mobilis.</title>
        <authorList>
            <person name="Sonnenschein E."/>
            <person name="Gram L."/>
        </authorList>
    </citation>
    <scope>NUCLEOTIDE SEQUENCE [LARGE SCALE GENOMIC DNA]</scope>
    <source>
        <strain evidence="9 10">F1926</strain>
        <plasmid evidence="9 10">unnamed2</plasmid>
    </source>
</reference>
<feature type="domain" description="Lipoyl-binding" evidence="7">
    <location>
        <begin position="3"/>
        <end position="78"/>
    </location>
</feature>
<evidence type="ECO:0000313" key="9">
    <source>
        <dbReference type="EMBL" id="ANP43388.1"/>
    </source>
</evidence>
<comment type="subunit">
    <text evidence="3">Forms a 24-polypeptide structural core with octahedral symmetry.</text>
</comment>
<proteinExistence type="inferred from homology"/>
<dbReference type="Pfam" id="PF02817">
    <property type="entry name" value="E3_binding"/>
    <property type="match status" value="1"/>
</dbReference>
<gene>
    <name evidence="9" type="ORF">K529_021780</name>
</gene>
<keyword evidence="4" id="KW-0808">Transferase</keyword>
<accession>A0A1B1AA36</accession>
<dbReference type="SUPFAM" id="SSF51230">
    <property type="entry name" value="Single hybrid motif"/>
    <property type="match status" value="2"/>
</dbReference>
<dbReference type="SUPFAM" id="SSF53474">
    <property type="entry name" value="alpha/beta-Hydrolases"/>
    <property type="match status" value="1"/>
</dbReference>
<dbReference type="Pfam" id="PF12697">
    <property type="entry name" value="Abhydrolase_6"/>
    <property type="match status" value="1"/>
</dbReference>
<dbReference type="AlphaFoldDB" id="A0A1B1AA36"/>
<comment type="cofactor">
    <cofactor evidence="1">
        <name>(R)-lipoate</name>
        <dbReference type="ChEBI" id="CHEBI:83088"/>
    </cofactor>
</comment>
<dbReference type="RefSeq" id="WP_046002211.1">
    <property type="nucleotide sequence ID" value="NZ_CP015232.1"/>
</dbReference>
<evidence type="ECO:0000256" key="2">
    <source>
        <dbReference type="ARBA" id="ARBA00007317"/>
    </source>
</evidence>
<dbReference type="PROSITE" id="PS51826">
    <property type="entry name" value="PSBD"/>
    <property type="match status" value="1"/>
</dbReference>
<dbReference type="Gene3D" id="4.10.320.10">
    <property type="entry name" value="E3-binding domain"/>
    <property type="match status" value="1"/>
</dbReference>
<evidence type="ECO:0000256" key="1">
    <source>
        <dbReference type="ARBA" id="ARBA00001938"/>
    </source>
</evidence>
<feature type="domain" description="Lipoyl-binding" evidence="7">
    <location>
        <begin position="108"/>
        <end position="183"/>
    </location>
</feature>
<protein>
    <recommendedName>
        <fullName evidence="11">Acetoin dehydrogenase dihydrolipoyllysine-residue acetyltransferase subunit</fullName>
    </recommendedName>
</protein>
<dbReference type="InterPro" id="IPR029058">
    <property type="entry name" value="AB_hydrolase_fold"/>
</dbReference>
<dbReference type="OrthoDB" id="9804723at2"/>
<dbReference type="GO" id="GO:0031405">
    <property type="term" value="F:lipoic acid binding"/>
    <property type="evidence" value="ECO:0007669"/>
    <property type="project" value="TreeGrafter"/>
</dbReference>
<dbReference type="KEGG" id="rmb:K529_021780"/>
<evidence type="ECO:0000256" key="6">
    <source>
        <dbReference type="SAM" id="MobiDB-lite"/>
    </source>
</evidence>
<keyword evidence="5" id="KW-0012">Acyltransferase</keyword>
<dbReference type="InterPro" id="IPR004167">
    <property type="entry name" value="PSBD"/>
</dbReference>
<dbReference type="CDD" id="cd06849">
    <property type="entry name" value="lipoyl_domain"/>
    <property type="match status" value="2"/>
</dbReference>
<dbReference type="InterPro" id="IPR036625">
    <property type="entry name" value="E3-bd_dom_sf"/>
</dbReference>
<dbReference type="InterPro" id="IPR011053">
    <property type="entry name" value="Single_hybrid_motif"/>
</dbReference>
<evidence type="ECO:0000259" key="8">
    <source>
        <dbReference type="PROSITE" id="PS51826"/>
    </source>
</evidence>
<feature type="region of interest" description="Disordered" evidence="6">
    <location>
        <begin position="185"/>
        <end position="233"/>
    </location>
</feature>
<dbReference type="Pfam" id="PF00364">
    <property type="entry name" value="Biotin_lipoyl"/>
    <property type="match status" value="2"/>
</dbReference>
<evidence type="ECO:0008006" key="11">
    <source>
        <dbReference type="Google" id="ProtNLM"/>
    </source>
</evidence>
<geneLocation type="plasmid" evidence="9 10">
    <name>unnamed2</name>
</geneLocation>
<dbReference type="Proteomes" id="UP000013243">
    <property type="component" value="Plasmid unnamed2"/>
</dbReference>
<dbReference type="PANTHER" id="PTHR43178">
    <property type="entry name" value="DIHYDROLIPOAMIDE ACETYLTRANSFERASE COMPONENT OF PYRUVATE DEHYDROGENASE COMPLEX"/>
    <property type="match status" value="1"/>
</dbReference>
<sequence>MSTVTLTMPRLGETMEEGTVSEWRITEGQSFERGAPLVEFETDKTAVEYPALGSGRLVKILVSPGALVRLGEPIAEIDLAGAEDWVSATDADPDTEADTAPPAAGKVVIDLLMPRLGETMEEGKIISWMVKLGEDYARGASLLEVETDKTVAEFPALVPGRLVETLVAPGETVKVDTPIARVEVAPKDAGDMPPAAEPEVSPAAATANTPTAPSPSAARPAGERLRATPLARRAARRAGLDLNSIQGTGRRGRIELIDVTRSQSGSTGRLAAMSWGPANGTPALLVHGFAGDSVTFEQLGKMLGRAGIAARAVDLPAHGKTPQEAQTFDDLVNALTQELDPARPVHLVGHSLGAATAIAATAATPQAVRSLTLIAPAGLGLWINGAFLTGMAEATSAGAIAHLLRTLSARAAAFSPATVAQIHADLARGRLTALASDLSHGDQQRLNLRAPLADLARHMPVRILTGCEDAVLDWQDALDVAPEIALHVFARAGHMPHWDDPKAAAAIIAKGIIDD</sequence>
<dbReference type="PANTHER" id="PTHR43178:SF5">
    <property type="entry name" value="LIPOAMIDE ACYLTRANSFERASE COMPONENT OF BRANCHED-CHAIN ALPHA-KETO ACID DEHYDROGENASE COMPLEX, MITOCHONDRIAL"/>
    <property type="match status" value="1"/>
</dbReference>
<evidence type="ECO:0000256" key="5">
    <source>
        <dbReference type="ARBA" id="ARBA00023315"/>
    </source>
</evidence>
<dbReference type="GeneID" id="28252525"/>